<reference evidence="1 2" key="1">
    <citation type="submission" date="2017-01" db="EMBL/GenBank/DDBJ databases">
        <authorList>
            <person name="Varghese N."/>
            <person name="Submissions S."/>
        </authorList>
    </citation>
    <scope>NUCLEOTIDE SEQUENCE [LARGE SCALE GENOMIC DNA]</scope>
    <source>
        <strain evidence="1 2">ATCC 35905</strain>
    </source>
</reference>
<proteinExistence type="predicted"/>
<comment type="caution">
    <text evidence="1">The sequence shown here is derived from an EMBL/GenBank/DDBJ whole genome shotgun (WGS) entry which is preliminary data.</text>
</comment>
<dbReference type="AlphaFoldDB" id="A0A8G2CMD6"/>
<accession>A0A8G2CMD6</accession>
<keyword evidence="2" id="KW-1185">Reference proteome</keyword>
<dbReference type="EMBL" id="FTNE01000012">
    <property type="protein sequence ID" value="SIQ95521.1"/>
    <property type="molecule type" value="Genomic_DNA"/>
</dbReference>
<evidence type="ECO:0000313" key="1">
    <source>
        <dbReference type="EMBL" id="SIQ95521.1"/>
    </source>
</evidence>
<organism evidence="1 2">
    <name type="scientific">Acidiphilium rubrum</name>
    <dbReference type="NCBI Taxonomy" id="526"/>
    <lineage>
        <taxon>Bacteria</taxon>
        <taxon>Pseudomonadati</taxon>
        <taxon>Pseudomonadota</taxon>
        <taxon>Alphaproteobacteria</taxon>
        <taxon>Acetobacterales</taxon>
        <taxon>Acidocellaceae</taxon>
        <taxon>Acidiphilium</taxon>
    </lineage>
</organism>
<name>A0A8G2CMD6_ACIRU</name>
<protein>
    <submittedName>
        <fullName evidence="1">Uncharacterized protein</fullName>
    </submittedName>
</protein>
<dbReference type="Proteomes" id="UP000186308">
    <property type="component" value="Unassembled WGS sequence"/>
</dbReference>
<gene>
    <name evidence="1" type="ORF">SAMN05421828_11280</name>
</gene>
<dbReference type="RefSeq" id="WP_245594135.1">
    <property type="nucleotide sequence ID" value="NZ_FTNE01000012.1"/>
</dbReference>
<sequence length="86" mass="9221">MIRLILMCCLVAGCTVGKPVTITKIKLVQPAIPTALLTCPGSPIVPAATRQSQVAEYVAALWRAHAICYDHLAAVKQTLQVPLITR</sequence>
<evidence type="ECO:0000313" key="2">
    <source>
        <dbReference type="Proteomes" id="UP000186308"/>
    </source>
</evidence>